<evidence type="ECO:0000313" key="1">
    <source>
        <dbReference type="EMBL" id="QQO91712.1"/>
    </source>
</evidence>
<accession>A0A7T8IWV7</accession>
<proteinExistence type="predicted"/>
<gene>
    <name evidence="1" type="ORF">immuto26A_33</name>
</gene>
<evidence type="ECO:0000313" key="2">
    <source>
        <dbReference type="Proteomes" id="UP000595566"/>
    </source>
</evidence>
<keyword evidence="2" id="KW-1185">Reference proteome</keyword>
<organism evidence="1 2">
    <name type="scientific">Flavobacterium phage vB_FspM_immuto_2-6A</name>
    <dbReference type="NCBI Taxonomy" id="2801477"/>
    <lineage>
        <taxon>Viruses</taxon>
        <taxon>Duplodnaviria</taxon>
        <taxon>Heunggongvirae</taxon>
        <taxon>Uroviricota</taxon>
        <taxon>Caudoviricetes</taxon>
        <taxon>Immutovirus</taxon>
        <taxon>Immutovirus immuto</taxon>
    </lineage>
</organism>
<dbReference type="Proteomes" id="UP000595566">
    <property type="component" value="Segment"/>
</dbReference>
<reference evidence="1 2" key="1">
    <citation type="submission" date="2020-12" db="EMBL/GenBank/DDBJ databases">
        <title>Dynamics of Baltic Sea phages driven by environmental changes.</title>
        <authorList>
            <person name="Hoetzinger M."/>
            <person name="Nilsson E."/>
            <person name="Holmfeldt K."/>
        </authorList>
    </citation>
    <scope>NUCLEOTIDE SEQUENCE [LARGE SCALE GENOMIC DNA]</scope>
</reference>
<sequence>MKDKEIIILKARQVEKSYSLISKMLHDTIFKVRPSTKCVTPTDGHREGATD</sequence>
<dbReference type="EMBL" id="MW353175">
    <property type="protein sequence ID" value="QQO91712.1"/>
    <property type="molecule type" value="Genomic_DNA"/>
</dbReference>
<name>A0A7T8IWV7_9CAUD</name>
<protein>
    <submittedName>
        <fullName evidence="1">Uncharacterized protein</fullName>
    </submittedName>
</protein>